<protein>
    <submittedName>
        <fullName evidence="1">Uncharacterized protein</fullName>
    </submittedName>
</protein>
<dbReference type="EMBL" id="LGST01000074">
    <property type="protein sequence ID" value="KND95457.1"/>
    <property type="molecule type" value="Genomic_DNA"/>
</dbReference>
<evidence type="ECO:0000313" key="1">
    <source>
        <dbReference type="EMBL" id="KND95457.1"/>
    </source>
</evidence>
<dbReference type="VEuPathDB" id="FungiDB:QG37_08277"/>
<comment type="caution">
    <text evidence="1">The sequence shown here is derived from an EMBL/GenBank/DDBJ whole genome shotgun (WGS) entry which is preliminary data.</text>
</comment>
<dbReference type="Proteomes" id="UP000037122">
    <property type="component" value="Unassembled WGS sequence"/>
</dbReference>
<organism evidence="1 2">
    <name type="scientific">Candidozyma auris</name>
    <name type="common">Yeast</name>
    <name type="synonym">Candida auris</name>
    <dbReference type="NCBI Taxonomy" id="498019"/>
    <lineage>
        <taxon>Eukaryota</taxon>
        <taxon>Fungi</taxon>
        <taxon>Dikarya</taxon>
        <taxon>Ascomycota</taxon>
        <taxon>Saccharomycotina</taxon>
        <taxon>Pichiomycetes</taxon>
        <taxon>Metschnikowiaceae</taxon>
        <taxon>Candidozyma</taxon>
    </lineage>
</organism>
<sequence>MIKKKNKNKKIIKNIRVEERHEENTELAQCNPRATIAGGTPPERTMKITRWANGKSHKQPCIRVDSHPHLLLTPIIGFF</sequence>
<proteinExistence type="predicted"/>
<gene>
    <name evidence="1" type="ORF">QG37_08277</name>
</gene>
<accession>A0A0L0NMU4</accession>
<evidence type="ECO:0000313" key="2">
    <source>
        <dbReference type="Proteomes" id="UP000037122"/>
    </source>
</evidence>
<dbReference type="AlphaFoldDB" id="A0A0L0NMU4"/>
<name>A0A0L0NMU4_CANAR</name>
<reference evidence="2" key="1">
    <citation type="journal article" date="2015" name="BMC Genomics">
        <title>Draft genome of a commonly misdiagnosed multidrug resistant pathogen Candida auris.</title>
        <authorList>
            <person name="Chatterjee S."/>
            <person name="Alampalli S.V."/>
            <person name="Nageshan R.K."/>
            <person name="Chettiar S.T."/>
            <person name="Joshi S."/>
            <person name="Tatu U.S."/>
        </authorList>
    </citation>
    <scope>NUCLEOTIDE SEQUENCE [LARGE SCALE GENOMIC DNA]</scope>
    <source>
        <strain evidence="2">6684</strain>
    </source>
</reference>